<dbReference type="STRING" id="5627.A0A1C7MHC2"/>
<dbReference type="PROSITE" id="PS50888">
    <property type="entry name" value="BHLH"/>
    <property type="match status" value="1"/>
</dbReference>
<dbReference type="InterPro" id="IPR036638">
    <property type="entry name" value="HLH_DNA-bd_sf"/>
</dbReference>
<evidence type="ECO:0000259" key="2">
    <source>
        <dbReference type="PROSITE" id="PS50888"/>
    </source>
</evidence>
<dbReference type="GO" id="GO:0046983">
    <property type="term" value="F:protein dimerization activity"/>
    <property type="evidence" value="ECO:0007669"/>
    <property type="project" value="InterPro"/>
</dbReference>
<evidence type="ECO:0000313" key="4">
    <source>
        <dbReference type="Proteomes" id="UP000092993"/>
    </source>
</evidence>
<dbReference type="EMBL" id="LUGG01000003">
    <property type="protein sequence ID" value="OBZ76228.1"/>
    <property type="molecule type" value="Genomic_DNA"/>
</dbReference>
<dbReference type="InterPro" id="IPR011598">
    <property type="entry name" value="bHLH_dom"/>
</dbReference>
<feature type="compositionally biased region" description="Basic and acidic residues" evidence="1">
    <location>
        <begin position="102"/>
        <end position="112"/>
    </location>
</feature>
<accession>A0A1C7MHC2</accession>
<feature type="region of interest" description="Disordered" evidence="1">
    <location>
        <begin position="1"/>
        <end position="112"/>
    </location>
</feature>
<gene>
    <name evidence="3" type="ORF">A0H81_03396</name>
</gene>
<organism evidence="3 4">
    <name type="scientific">Grifola frondosa</name>
    <name type="common">Maitake</name>
    <name type="synonym">Polyporus frondosus</name>
    <dbReference type="NCBI Taxonomy" id="5627"/>
    <lineage>
        <taxon>Eukaryota</taxon>
        <taxon>Fungi</taxon>
        <taxon>Dikarya</taxon>
        <taxon>Basidiomycota</taxon>
        <taxon>Agaricomycotina</taxon>
        <taxon>Agaricomycetes</taxon>
        <taxon>Polyporales</taxon>
        <taxon>Grifolaceae</taxon>
        <taxon>Grifola</taxon>
    </lineage>
</organism>
<name>A0A1C7MHC2_GRIFR</name>
<dbReference type="Pfam" id="PF00010">
    <property type="entry name" value="HLH"/>
    <property type="match status" value="1"/>
</dbReference>
<sequence>MPSSNEIAVSYAASCNPPRRAKRPRTASLTTAELPTPSESTVASRPLLRRARLLPKEPLPELASHAPEHVDSDSADEDEFDPSAVSPAPKRRGRKPGTLSRSARESMRKLNHSRIEKARRTKINETLTTLSVLVNEAERQGHMATPIEDIDGKPKRAGKGKAEEKEFKLDVLVKTVAYMQHLIERVKTLESARCPTCAGSASGPSLKRKRLADEVIAVDDDIDLDAQTVHSSRDEDSYVGDDERGIAEDDERLSVPPMPAPLPARPSSAQPNPSPRLPPISSWLPHPYVDPSCIAALAESRPQTSQAQLPSPPPSGRFHPVISLGSMPALVLPAPAHPILPQNSTSISSSQVSRISIPTSARRLSNVGSPAWTPEDESAASLLLQMSSSPTSAPSSMSSARIVPLALPRAAERSPKGTHWLGDEVPRELARPLMVETPSSLLATQNSAALAVYLHYNNCSPKMQAPYRLIDSSDVYTSFHVLIRPIRSDSSCIESLSCSTVVSDEDDAIRKCANLRLSIRFRSGSTYFDD</sequence>
<comment type="caution">
    <text evidence="3">The sequence shown here is derived from an EMBL/GenBank/DDBJ whole genome shotgun (WGS) entry which is preliminary data.</text>
</comment>
<protein>
    <recommendedName>
        <fullName evidence="2">BHLH domain-containing protein</fullName>
    </recommendedName>
</protein>
<dbReference type="AlphaFoldDB" id="A0A1C7MHC2"/>
<proteinExistence type="predicted"/>
<dbReference type="SUPFAM" id="SSF47459">
    <property type="entry name" value="HLH, helix-loop-helix DNA-binding domain"/>
    <property type="match status" value="1"/>
</dbReference>
<dbReference type="OMA" id="WLPHPYV"/>
<feature type="compositionally biased region" description="Polar residues" evidence="1">
    <location>
        <begin position="27"/>
        <end position="43"/>
    </location>
</feature>
<dbReference type="Gene3D" id="4.10.280.10">
    <property type="entry name" value="Helix-loop-helix DNA-binding domain"/>
    <property type="match status" value="1"/>
</dbReference>
<keyword evidence="4" id="KW-1185">Reference proteome</keyword>
<evidence type="ECO:0000313" key="3">
    <source>
        <dbReference type="EMBL" id="OBZ76228.1"/>
    </source>
</evidence>
<feature type="domain" description="BHLH" evidence="2">
    <location>
        <begin position="107"/>
        <end position="182"/>
    </location>
</feature>
<evidence type="ECO:0000256" key="1">
    <source>
        <dbReference type="SAM" id="MobiDB-lite"/>
    </source>
</evidence>
<feature type="compositionally biased region" description="Basic and acidic residues" evidence="1">
    <location>
        <begin position="231"/>
        <end position="247"/>
    </location>
</feature>
<dbReference type="Proteomes" id="UP000092993">
    <property type="component" value="Unassembled WGS sequence"/>
</dbReference>
<dbReference type="OrthoDB" id="690068at2759"/>
<feature type="region of interest" description="Disordered" evidence="1">
    <location>
        <begin position="227"/>
        <end position="280"/>
    </location>
</feature>
<reference evidence="3 4" key="1">
    <citation type="submission" date="2016-03" db="EMBL/GenBank/DDBJ databases">
        <title>Whole genome sequencing of Grifola frondosa 9006-11.</title>
        <authorList>
            <person name="Min B."/>
            <person name="Park H."/>
            <person name="Kim J.-G."/>
            <person name="Cho H."/>
            <person name="Oh Y.-L."/>
            <person name="Kong W.-S."/>
            <person name="Choi I.-G."/>
        </authorList>
    </citation>
    <scope>NUCLEOTIDE SEQUENCE [LARGE SCALE GENOMIC DNA]</scope>
    <source>
        <strain evidence="3 4">9006-11</strain>
    </source>
</reference>